<dbReference type="STRING" id="595494.Tola_0930"/>
<dbReference type="HOGENOM" id="CLU_009665_8_3_6"/>
<dbReference type="PANTHER" id="PTHR43876">
    <property type="entry name" value="UBIQUINONE BIOSYNTHESIS MONOOXYGENASE COQ6, MITOCHONDRIAL"/>
    <property type="match status" value="1"/>
</dbReference>
<dbReference type="UniPathway" id="UPA00232"/>
<dbReference type="PANTHER" id="PTHR43876:SF7">
    <property type="entry name" value="UBIQUINONE BIOSYNTHESIS MONOOXYGENASE COQ6, MITOCHONDRIAL"/>
    <property type="match status" value="1"/>
</dbReference>
<protein>
    <submittedName>
        <fullName evidence="9">Ubiquinone biosynthesis hydroxylase, UbiH/UbiF/VisC/COQ6 family</fullName>
    </submittedName>
</protein>
<gene>
    <name evidence="9" type="ordered locus">Tola_0930</name>
</gene>
<dbReference type="AlphaFoldDB" id="C4LC79"/>
<feature type="domain" description="FAD-binding" evidence="8">
    <location>
        <begin position="5"/>
        <end position="336"/>
    </location>
</feature>
<dbReference type="Pfam" id="PF01494">
    <property type="entry name" value="FAD_binding_3"/>
    <property type="match status" value="1"/>
</dbReference>
<keyword evidence="6" id="KW-0560">Oxidoreductase</keyword>
<keyword evidence="10" id="KW-1185">Reference proteome</keyword>
<dbReference type="RefSeq" id="WP_012729157.1">
    <property type="nucleotide sequence ID" value="NC_012691.1"/>
</dbReference>
<proteinExistence type="inferred from homology"/>
<dbReference type="InterPro" id="IPR018168">
    <property type="entry name" value="Ubi_Hdrlase_CS"/>
</dbReference>
<dbReference type="Gene3D" id="3.50.50.60">
    <property type="entry name" value="FAD/NAD(P)-binding domain"/>
    <property type="match status" value="2"/>
</dbReference>
<dbReference type="GO" id="GO:0019168">
    <property type="term" value="F:2-polyprenylphenol 6-hydroxylase activity"/>
    <property type="evidence" value="ECO:0007669"/>
    <property type="project" value="TreeGrafter"/>
</dbReference>
<evidence type="ECO:0000256" key="1">
    <source>
        <dbReference type="ARBA" id="ARBA00001974"/>
    </source>
</evidence>
<dbReference type="NCBIfam" id="TIGR01988">
    <property type="entry name" value="Ubi-OHases"/>
    <property type="match status" value="1"/>
</dbReference>
<keyword evidence="5" id="KW-0274">FAD</keyword>
<dbReference type="InterPro" id="IPR051205">
    <property type="entry name" value="UbiH/COQ6_monooxygenase"/>
</dbReference>
<reference evidence="10" key="1">
    <citation type="submission" date="2009-05" db="EMBL/GenBank/DDBJ databases">
        <title>Complete sequence of Tolumonas auensis DSM 9187.</title>
        <authorList>
            <consortium name="US DOE Joint Genome Institute"/>
            <person name="Lucas S."/>
            <person name="Copeland A."/>
            <person name="Lapidus A."/>
            <person name="Glavina del Rio T."/>
            <person name="Tice H."/>
            <person name="Bruce D."/>
            <person name="Goodwin L."/>
            <person name="Pitluck S."/>
            <person name="Chertkov O."/>
            <person name="Brettin T."/>
            <person name="Detter J.C."/>
            <person name="Han C."/>
            <person name="Larimer F."/>
            <person name="Land M."/>
            <person name="Hauser L."/>
            <person name="Kyrpides N."/>
            <person name="Mikhailova N."/>
            <person name="Spring S."/>
            <person name="Beller H."/>
        </authorList>
    </citation>
    <scope>NUCLEOTIDE SEQUENCE [LARGE SCALE GENOMIC DNA]</scope>
    <source>
        <strain evidence="10">DSM 9187 / TA4</strain>
    </source>
</reference>
<evidence type="ECO:0000256" key="5">
    <source>
        <dbReference type="ARBA" id="ARBA00022827"/>
    </source>
</evidence>
<dbReference type="SUPFAM" id="SSF51905">
    <property type="entry name" value="FAD/NAD(P)-binding domain"/>
    <property type="match status" value="1"/>
</dbReference>
<keyword evidence="7" id="KW-0503">Monooxygenase</keyword>
<keyword evidence="4" id="KW-0285">Flavoprotein</keyword>
<dbReference type="EMBL" id="CP001616">
    <property type="protein sequence ID" value="ACQ92558.1"/>
    <property type="molecule type" value="Genomic_DNA"/>
</dbReference>
<reference evidence="9 10" key="2">
    <citation type="journal article" date="2011" name="Stand. Genomic Sci.">
        <title>Complete genome sequence of Tolumonas auensis type strain (TA 4).</title>
        <authorList>
            <person name="Chertkov O."/>
            <person name="Copeland A."/>
            <person name="Lucas S."/>
            <person name="Lapidus A."/>
            <person name="Berry K.W."/>
            <person name="Detter J.C."/>
            <person name="Del Rio T.G."/>
            <person name="Hammon N."/>
            <person name="Dalin E."/>
            <person name="Tice H."/>
            <person name="Pitluck S."/>
            <person name="Richardson P."/>
            <person name="Bruce D."/>
            <person name="Goodwin L."/>
            <person name="Han C."/>
            <person name="Tapia R."/>
            <person name="Saunders E."/>
            <person name="Schmutz J."/>
            <person name="Brettin T."/>
            <person name="Larimer F."/>
            <person name="Land M."/>
            <person name="Hauser L."/>
            <person name="Spring S."/>
            <person name="Rohde M."/>
            <person name="Kyrpides N.C."/>
            <person name="Ivanova N."/>
            <person name="Goker M."/>
            <person name="Beller H.R."/>
            <person name="Klenk H.P."/>
            <person name="Woyke T."/>
        </authorList>
    </citation>
    <scope>NUCLEOTIDE SEQUENCE [LARGE SCALE GENOMIC DNA]</scope>
    <source>
        <strain evidence="10">DSM 9187 / TA4</strain>
    </source>
</reference>
<dbReference type="OrthoDB" id="9769565at2"/>
<dbReference type="GO" id="GO:0006744">
    <property type="term" value="P:ubiquinone biosynthetic process"/>
    <property type="evidence" value="ECO:0007669"/>
    <property type="project" value="UniProtKB-UniPathway"/>
</dbReference>
<accession>C4LC79</accession>
<comment type="similarity">
    <text evidence="3">Belongs to the UbiH/COQ6 family.</text>
</comment>
<dbReference type="InterPro" id="IPR002938">
    <property type="entry name" value="FAD-bd"/>
</dbReference>
<dbReference type="Proteomes" id="UP000009073">
    <property type="component" value="Chromosome"/>
</dbReference>
<evidence type="ECO:0000256" key="2">
    <source>
        <dbReference type="ARBA" id="ARBA00004749"/>
    </source>
</evidence>
<evidence type="ECO:0000259" key="8">
    <source>
        <dbReference type="Pfam" id="PF01494"/>
    </source>
</evidence>
<dbReference type="PROSITE" id="PS01304">
    <property type="entry name" value="UBIH"/>
    <property type="match status" value="1"/>
</dbReference>
<dbReference type="InterPro" id="IPR036188">
    <property type="entry name" value="FAD/NAD-bd_sf"/>
</dbReference>
<comment type="cofactor">
    <cofactor evidence="1">
        <name>FAD</name>
        <dbReference type="ChEBI" id="CHEBI:57692"/>
    </cofactor>
</comment>
<keyword evidence="9" id="KW-0830">Ubiquinone</keyword>
<dbReference type="PRINTS" id="PR00420">
    <property type="entry name" value="RNGMNOXGNASE"/>
</dbReference>
<sequence>MKMLDLVIVGGGMVGLALASALRDSGLRIAVVDKKLPDDITAEPATRVSALNIASERFLSRIGAWPLLSRKQYFSGMAVWEKDSFAHFEVDAGQLQQPHLGHIVENNLLQHALLTTLQDSPVELLLSAQIQSVSENEQGVVLLLDNQQMLFTRLLIAADGANSLLRQQFRIPLASWDYQQSALVATVRTAEPHLNVARQVFTPQGPLAFLPLWQDNLCSIVWSLPALQAEDLASCPEAEFNHRLAATFDVRLGLCELMSKRVLCPLTARYARQLVQSRLILLGDAAHTIHPLAGQGANLGLMDAAALADTLMQTITNGIPLDDTKTLRRYERWRKAEAVQWLATMEGFKQLFSGEHPLKKLVRGTGMRLAAHSMPLIKPLLGQALGADGELPVSAR</sequence>
<evidence type="ECO:0000256" key="4">
    <source>
        <dbReference type="ARBA" id="ARBA00022630"/>
    </source>
</evidence>
<dbReference type="GO" id="GO:0071949">
    <property type="term" value="F:FAD binding"/>
    <property type="evidence" value="ECO:0007669"/>
    <property type="project" value="InterPro"/>
</dbReference>
<evidence type="ECO:0000256" key="3">
    <source>
        <dbReference type="ARBA" id="ARBA00005349"/>
    </source>
</evidence>
<evidence type="ECO:0000313" key="10">
    <source>
        <dbReference type="Proteomes" id="UP000009073"/>
    </source>
</evidence>
<dbReference type="KEGG" id="tau:Tola_0930"/>
<dbReference type="eggNOG" id="COG0654">
    <property type="taxonomic scope" value="Bacteria"/>
</dbReference>
<name>C4LC79_TOLAT</name>
<evidence type="ECO:0000256" key="6">
    <source>
        <dbReference type="ARBA" id="ARBA00023002"/>
    </source>
</evidence>
<evidence type="ECO:0000313" key="9">
    <source>
        <dbReference type="EMBL" id="ACQ92558.1"/>
    </source>
</evidence>
<comment type="pathway">
    <text evidence="2">Cofactor biosynthesis; ubiquinone biosynthesis.</text>
</comment>
<evidence type="ECO:0000256" key="7">
    <source>
        <dbReference type="ARBA" id="ARBA00023033"/>
    </source>
</evidence>
<dbReference type="InterPro" id="IPR010971">
    <property type="entry name" value="UbiH/COQ6"/>
</dbReference>
<organism evidence="9 10">
    <name type="scientific">Tolumonas auensis (strain DSM 9187 / NBRC 110442 / TA 4)</name>
    <dbReference type="NCBI Taxonomy" id="595494"/>
    <lineage>
        <taxon>Bacteria</taxon>
        <taxon>Pseudomonadati</taxon>
        <taxon>Pseudomonadota</taxon>
        <taxon>Gammaproteobacteria</taxon>
        <taxon>Aeromonadales</taxon>
        <taxon>Aeromonadaceae</taxon>
        <taxon>Tolumonas</taxon>
    </lineage>
</organism>